<comment type="caution">
    <text evidence="1">The sequence shown here is derived from an EMBL/GenBank/DDBJ whole genome shotgun (WGS) entry which is preliminary data.</text>
</comment>
<evidence type="ECO:0000313" key="1">
    <source>
        <dbReference type="EMBL" id="CAG8711379.1"/>
    </source>
</evidence>
<protein>
    <submittedName>
        <fullName evidence="1">29040_t:CDS:1</fullName>
    </submittedName>
</protein>
<evidence type="ECO:0000313" key="2">
    <source>
        <dbReference type="Proteomes" id="UP000789920"/>
    </source>
</evidence>
<feature type="non-terminal residue" evidence="1">
    <location>
        <position position="65"/>
    </location>
</feature>
<sequence length="65" mass="7229">MSDSSHVKIPIEANKKISEIVCSPNLKYVASLDENGNISLWPIIGQKQSLENEKTINIGNIYTKN</sequence>
<keyword evidence="2" id="KW-1185">Reference proteome</keyword>
<gene>
    <name evidence="1" type="ORF">RPERSI_LOCUS10565</name>
</gene>
<dbReference type="EMBL" id="CAJVQC010021025">
    <property type="protein sequence ID" value="CAG8711379.1"/>
    <property type="molecule type" value="Genomic_DNA"/>
</dbReference>
<proteinExistence type="predicted"/>
<accession>A0ACA9PKM8</accession>
<reference evidence="1" key="1">
    <citation type="submission" date="2021-06" db="EMBL/GenBank/DDBJ databases">
        <authorList>
            <person name="Kallberg Y."/>
            <person name="Tangrot J."/>
            <person name="Rosling A."/>
        </authorList>
    </citation>
    <scope>NUCLEOTIDE SEQUENCE</scope>
    <source>
        <strain evidence="1">MA461A</strain>
    </source>
</reference>
<dbReference type="Proteomes" id="UP000789920">
    <property type="component" value="Unassembled WGS sequence"/>
</dbReference>
<name>A0ACA9PKM8_9GLOM</name>
<organism evidence="1 2">
    <name type="scientific">Racocetra persica</name>
    <dbReference type="NCBI Taxonomy" id="160502"/>
    <lineage>
        <taxon>Eukaryota</taxon>
        <taxon>Fungi</taxon>
        <taxon>Fungi incertae sedis</taxon>
        <taxon>Mucoromycota</taxon>
        <taxon>Glomeromycotina</taxon>
        <taxon>Glomeromycetes</taxon>
        <taxon>Diversisporales</taxon>
        <taxon>Gigasporaceae</taxon>
        <taxon>Racocetra</taxon>
    </lineage>
</organism>